<keyword evidence="1" id="KW-0812">Transmembrane</keyword>
<evidence type="ECO:0000256" key="1">
    <source>
        <dbReference type="SAM" id="Phobius"/>
    </source>
</evidence>
<dbReference type="Proteomes" id="UP000269374">
    <property type="component" value="Chromosome"/>
</dbReference>
<dbReference type="AlphaFoldDB" id="A0A387BJ96"/>
<dbReference type="OrthoDB" id="2242646at2"/>
<name>A0A387BJ96_9LACT</name>
<reference evidence="2 3" key="1">
    <citation type="submission" date="2018-09" db="EMBL/GenBank/DDBJ databases">
        <title>Genome sequencing of strain 1JSPR-7.</title>
        <authorList>
            <person name="Heo J."/>
            <person name="Kim S.-J."/>
            <person name="Kwon S.-W."/>
        </authorList>
    </citation>
    <scope>NUCLEOTIDE SEQUENCE [LARGE SCALE GENOMIC DNA]</scope>
    <source>
        <strain evidence="2 3">1JSPR-7</strain>
    </source>
</reference>
<keyword evidence="3" id="KW-1185">Reference proteome</keyword>
<dbReference type="Pfam" id="PF04977">
    <property type="entry name" value="DivIC"/>
    <property type="match status" value="1"/>
</dbReference>
<proteinExistence type="predicted"/>
<sequence>MSKQVIQLNNEFTKGKNKEKFAPVPKRKHLGFILVIAILLFSLASMSLIRSYQNLQTQVGLEQKAIKQHEALTKEVASKSEEIKKLQNPNFLQKFARSQGYSQSDEKIFETQNPLIGASGVTP</sequence>
<organism evidence="2 3">
    <name type="scientific">Lactococcus allomyrinae</name>
    <dbReference type="NCBI Taxonomy" id="2419773"/>
    <lineage>
        <taxon>Bacteria</taxon>
        <taxon>Bacillati</taxon>
        <taxon>Bacillota</taxon>
        <taxon>Bacilli</taxon>
        <taxon>Lactobacillales</taxon>
        <taxon>Streptococcaceae</taxon>
        <taxon>Lactococcus</taxon>
    </lineage>
</organism>
<dbReference type="EMBL" id="CP032627">
    <property type="protein sequence ID" value="AYG01399.1"/>
    <property type="molecule type" value="Genomic_DNA"/>
</dbReference>
<accession>A0A387BJ96</accession>
<dbReference type="KEGG" id="lact:D7I46_10115"/>
<feature type="transmembrane region" description="Helical" evidence="1">
    <location>
        <begin position="30"/>
        <end position="49"/>
    </location>
</feature>
<keyword evidence="1" id="KW-0472">Membrane</keyword>
<gene>
    <name evidence="2" type="ORF">D7I46_10115</name>
</gene>
<dbReference type="InterPro" id="IPR007060">
    <property type="entry name" value="FtsL/DivIC"/>
</dbReference>
<evidence type="ECO:0000313" key="3">
    <source>
        <dbReference type="Proteomes" id="UP000269374"/>
    </source>
</evidence>
<evidence type="ECO:0000313" key="2">
    <source>
        <dbReference type="EMBL" id="AYG01399.1"/>
    </source>
</evidence>
<protein>
    <submittedName>
        <fullName evidence="2">Septum formation initiator family protein</fullName>
    </submittedName>
</protein>
<keyword evidence="1" id="KW-1133">Transmembrane helix</keyword>
<dbReference type="RefSeq" id="WP_120772772.1">
    <property type="nucleotide sequence ID" value="NZ_CP032627.1"/>
</dbReference>